<reference evidence="2 4" key="1">
    <citation type="submission" date="2024-03" db="EMBL/GenBank/DDBJ databases">
        <title>Adaptation during the transition from Ophiocordyceps entomopathogen to insect associate is accompanied by gene loss and intensified selection.</title>
        <authorList>
            <person name="Ward C.M."/>
            <person name="Onetto C.A."/>
            <person name="Borneman A.R."/>
        </authorList>
    </citation>
    <scope>NUCLEOTIDE SEQUENCE [LARGE SCALE GENOMIC DNA]</scope>
    <source>
        <strain evidence="2">AWRI1</strain>
        <tissue evidence="2">Single Adult Female</tissue>
    </source>
</reference>
<name>A0AAN9XWP1_9HEMI</name>
<dbReference type="AlphaFoldDB" id="A0AAN9XWP1"/>
<dbReference type="EMBL" id="JBBCAQ010000041">
    <property type="protein sequence ID" value="KAK7571129.1"/>
    <property type="molecule type" value="Genomic_DNA"/>
</dbReference>
<gene>
    <name evidence="2" type="ORF">V9T40_014733</name>
    <name evidence="3" type="ORF">V9T40_014734</name>
</gene>
<proteinExistence type="predicted"/>
<evidence type="ECO:0000256" key="1">
    <source>
        <dbReference type="SAM" id="MobiDB-lite"/>
    </source>
</evidence>
<evidence type="ECO:0000313" key="3">
    <source>
        <dbReference type="EMBL" id="KAK7571130.1"/>
    </source>
</evidence>
<sequence>MCKKKKKIRKISEANSANNEPEPSTSQSTEAKEPDEKCPFFFFSLTALETNMITECIELSDDDSDDGNNPRGKSQSVRTDCLNIECKVGDEYIDDVPTI</sequence>
<comment type="caution">
    <text evidence="2">The sequence shown here is derived from an EMBL/GenBank/DDBJ whole genome shotgun (WGS) entry which is preliminary data.</text>
</comment>
<evidence type="ECO:0000313" key="2">
    <source>
        <dbReference type="EMBL" id="KAK7571129.1"/>
    </source>
</evidence>
<keyword evidence="4" id="KW-1185">Reference proteome</keyword>
<dbReference type="Proteomes" id="UP001367676">
    <property type="component" value="Unassembled WGS sequence"/>
</dbReference>
<feature type="compositionally biased region" description="Polar residues" evidence="1">
    <location>
        <begin position="13"/>
        <end position="29"/>
    </location>
</feature>
<feature type="region of interest" description="Disordered" evidence="1">
    <location>
        <begin position="1"/>
        <end position="35"/>
    </location>
</feature>
<organism evidence="2 4">
    <name type="scientific">Parthenolecanium corni</name>
    <dbReference type="NCBI Taxonomy" id="536013"/>
    <lineage>
        <taxon>Eukaryota</taxon>
        <taxon>Metazoa</taxon>
        <taxon>Ecdysozoa</taxon>
        <taxon>Arthropoda</taxon>
        <taxon>Hexapoda</taxon>
        <taxon>Insecta</taxon>
        <taxon>Pterygota</taxon>
        <taxon>Neoptera</taxon>
        <taxon>Paraneoptera</taxon>
        <taxon>Hemiptera</taxon>
        <taxon>Sternorrhyncha</taxon>
        <taxon>Coccoidea</taxon>
        <taxon>Coccidae</taxon>
        <taxon>Parthenolecanium</taxon>
    </lineage>
</organism>
<evidence type="ECO:0000313" key="4">
    <source>
        <dbReference type="Proteomes" id="UP001367676"/>
    </source>
</evidence>
<accession>A0AAN9XWP1</accession>
<protein>
    <submittedName>
        <fullName evidence="2">Uncharacterized protein</fullName>
    </submittedName>
</protein>
<dbReference type="EMBL" id="JBBCAQ010000041">
    <property type="protein sequence ID" value="KAK7571130.1"/>
    <property type="molecule type" value="Genomic_DNA"/>
</dbReference>